<protein>
    <recommendedName>
        <fullName evidence="3">Arrestin-like N-terminal domain-containing protein</fullName>
    </recommendedName>
</protein>
<dbReference type="OrthoDB" id="44016at2759"/>
<name>A0A1Z5KT36_FISSO</name>
<sequence length="480" mass="55121">MTQTASTELPLVEFTLARPYARIGGVAVGMIRISDDHTNGPSLRKDIESFELLLSAHCRLDARWHGRLPLDDNKLWDDWPSQPNTICIWTSNRLDLMNLQEREWDSWQEVRPKPFTWPGRKVGPHTPPPEMDVVLEDKHLAFTFRFDIPIDQNLPPTLAATSCRYYYTILARLQTKELVLWFQIPIQVLTASPLYTEPHSQDEESVLQAMAHSSGLPAGEMSMSQLYPIEGRITVHDQQSAAFGQHTYLRIPSRPMVQSMRVTDPLTDRPVCIITFMGASVLHPGSRMVVKLDFPKRFDDRSRDWMPVFQVSACLDGEETTIRFRDGQRTRARAYLFDTAHEGPFDPECVESISLNLILPLDAPVTVKTDHVEVNIRCVVDIVVGEDYRNLRLEFPCEVVHPLSAWEMKLMDENETLDLWEIDYSDYSPTDPSWFPVVDIGEELNILSLHLADRCQIRPYKTYASYHKESEHEAQSSDNL</sequence>
<evidence type="ECO:0000313" key="2">
    <source>
        <dbReference type="Proteomes" id="UP000198406"/>
    </source>
</evidence>
<reference evidence="1 2" key="1">
    <citation type="journal article" date="2015" name="Plant Cell">
        <title>Oil accumulation by the oleaginous diatom Fistulifera solaris as revealed by the genome and transcriptome.</title>
        <authorList>
            <person name="Tanaka T."/>
            <person name="Maeda Y."/>
            <person name="Veluchamy A."/>
            <person name="Tanaka M."/>
            <person name="Abida H."/>
            <person name="Marechal E."/>
            <person name="Bowler C."/>
            <person name="Muto M."/>
            <person name="Sunaga Y."/>
            <person name="Tanaka M."/>
            <person name="Yoshino T."/>
            <person name="Taniguchi T."/>
            <person name="Fukuda Y."/>
            <person name="Nemoto M."/>
            <person name="Matsumoto M."/>
            <person name="Wong P.S."/>
            <person name="Aburatani S."/>
            <person name="Fujibuchi W."/>
        </authorList>
    </citation>
    <scope>NUCLEOTIDE SEQUENCE [LARGE SCALE GENOMIC DNA]</scope>
    <source>
        <strain evidence="1 2">JPCC DA0580</strain>
    </source>
</reference>
<proteinExistence type="predicted"/>
<dbReference type="AlphaFoldDB" id="A0A1Z5KT36"/>
<dbReference type="InParanoid" id="A0A1Z5KT36"/>
<dbReference type="EMBL" id="BDSP01000285">
    <property type="protein sequence ID" value="GAX29151.1"/>
    <property type="molecule type" value="Genomic_DNA"/>
</dbReference>
<organism evidence="1 2">
    <name type="scientific">Fistulifera solaris</name>
    <name type="common">Oleaginous diatom</name>
    <dbReference type="NCBI Taxonomy" id="1519565"/>
    <lineage>
        <taxon>Eukaryota</taxon>
        <taxon>Sar</taxon>
        <taxon>Stramenopiles</taxon>
        <taxon>Ochrophyta</taxon>
        <taxon>Bacillariophyta</taxon>
        <taxon>Bacillariophyceae</taxon>
        <taxon>Bacillariophycidae</taxon>
        <taxon>Naviculales</taxon>
        <taxon>Naviculaceae</taxon>
        <taxon>Fistulifera</taxon>
    </lineage>
</organism>
<evidence type="ECO:0008006" key="3">
    <source>
        <dbReference type="Google" id="ProtNLM"/>
    </source>
</evidence>
<keyword evidence="2" id="KW-1185">Reference proteome</keyword>
<gene>
    <name evidence="1" type="ORF">FisN_7Hh249</name>
</gene>
<comment type="caution">
    <text evidence="1">The sequence shown here is derived from an EMBL/GenBank/DDBJ whole genome shotgun (WGS) entry which is preliminary data.</text>
</comment>
<evidence type="ECO:0000313" key="1">
    <source>
        <dbReference type="EMBL" id="GAX29151.1"/>
    </source>
</evidence>
<dbReference type="Proteomes" id="UP000198406">
    <property type="component" value="Unassembled WGS sequence"/>
</dbReference>
<accession>A0A1Z5KT36</accession>